<dbReference type="InterPro" id="IPR051188">
    <property type="entry name" value="PHD-type_Zinc_Finger"/>
</dbReference>
<comment type="pathway">
    <text evidence="2">Protein modification; protein ubiquitination.</text>
</comment>
<dbReference type="InterPro" id="IPR059102">
    <property type="entry name" value="PHD_PHF7/G2E3-like"/>
</dbReference>
<feature type="compositionally biased region" description="Basic residues" evidence="10">
    <location>
        <begin position="325"/>
        <end position="334"/>
    </location>
</feature>
<dbReference type="InterPro" id="IPR011011">
    <property type="entry name" value="Znf_FYVE_PHD"/>
</dbReference>
<dbReference type="FunFam" id="3.30.40.10:FF:000132">
    <property type="entry name" value="G2/M phase-specific E3 ubiquitin-protein ligase"/>
    <property type="match status" value="1"/>
</dbReference>
<evidence type="ECO:0000256" key="1">
    <source>
        <dbReference type="ARBA" id="ARBA00004123"/>
    </source>
</evidence>
<dbReference type="SMART" id="SM00249">
    <property type="entry name" value="PHD"/>
    <property type="match status" value="3"/>
</dbReference>
<dbReference type="Gene3D" id="3.30.40.10">
    <property type="entry name" value="Zinc/RING finger domain, C3HC4 (zinc finger)"/>
    <property type="match status" value="2"/>
</dbReference>
<evidence type="ECO:0000256" key="9">
    <source>
        <dbReference type="PROSITE-ProRule" id="PRU00175"/>
    </source>
</evidence>
<evidence type="ECO:0000313" key="14">
    <source>
        <dbReference type="RefSeq" id="XP_033795663.1"/>
    </source>
</evidence>
<evidence type="ECO:0000256" key="4">
    <source>
        <dbReference type="ARBA" id="ARBA00022723"/>
    </source>
</evidence>
<comment type="subcellular location">
    <subcellularLocation>
        <location evidence="1">Nucleus</location>
    </subcellularLocation>
</comment>
<keyword evidence="6" id="KW-0833">Ubl conjugation pathway</keyword>
<keyword evidence="8" id="KW-0539">Nucleus</keyword>
<proteinExistence type="predicted"/>
<keyword evidence="7" id="KW-0862">Zinc</keyword>
<dbReference type="AlphaFoldDB" id="A0A6P8R6B8"/>
<feature type="compositionally biased region" description="Polar residues" evidence="10">
    <location>
        <begin position="336"/>
        <end position="347"/>
    </location>
</feature>
<dbReference type="InterPro" id="IPR013083">
    <property type="entry name" value="Znf_RING/FYVE/PHD"/>
</dbReference>
<evidence type="ECO:0000259" key="11">
    <source>
        <dbReference type="PROSITE" id="PS50089"/>
    </source>
</evidence>
<dbReference type="GO" id="GO:0008270">
    <property type="term" value="F:zinc ion binding"/>
    <property type="evidence" value="ECO:0007669"/>
    <property type="project" value="UniProtKB-KW"/>
</dbReference>
<dbReference type="Pfam" id="PF26054">
    <property type="entry name" value="PHD_G2E3"/>
    <property type="match status" value="1"/>
</dbReference>
<keyword evidence="13" id="KW-1185">Reference proteome</keyword>
<dbReference type="SUPFAM" id="SSF57903">
    <property type="entry name" value="FYVE/PHD zinc finger"/>
    <property type="match status" value="1"/>
</dbReference>
<keyword evidence="3" id="KW-0808">Transferase</keyword>
<dbReference type="GeneID" id="117358173"/>
<feature type="compositionally biased region" description="Basic residues" evidence="10">
    <location>
        <begin position="372"/>
        <end position="400"/>
    </location>
</feature>
<dbReference type="KEGG" id="gsh:117358173"/>
<evidence type="ECO:0000256" key="3">
    <source>
        <dbReference type="ARBA" id="ARBA00022679"/>
    </source>
</evidence>
<dbReference type="PANTHER" id="PTHR12420">
    <property type="entry name" value="PHD FINGER PROTEIN"/>
    <property type="match status" value="1"/>
</dbReference>
<dbReference type="SMART" id="SM00184">
    <property type="entry name" value="RING"/>
    <property type="match status" value="2"/>
</dbReference>
<feature type="region of interest" description="Disordered" evidence="10">
    <location>
        <begin position="311"/>
        <end position="429"/>
    </location>
</feature>
<evidence type="ECO:0000256" key="7">
    <source>
        <dbReference type="ARBA" id="ARBA00022833"/>
    </source>
</evidence>
<dbReference type="InParanoid" id="A0A6P8R6B8"/>
<accession>A0A6P8R6B8</accession>
<sequence length="429" mass="49514">MVRARSTMRKKLITKNSQTSSDVLFQEPVCGLCGRTDNNIEKYGERLTDKKTNLSVHYYCLILSSGLWQHGKDNEGFYGFLLRDVRKEIARASKQTCSICMQKGASIGCSVKNCRKNFHFPCGLEKECMFQFFQKYGSYCWEHTPTQKVAPENKKAVCAICLDTLQPKPSYSVLKSPCCRYTWFHRICLQKHALSFGLYFFKCPICNNKETFQKEMLHMGIHIPERDASWESEENAFSELLYIHQQCDVEDCLCNKGRKYFESNSKWYILRCCYCGSRGTHLICSDLGNSQRYWTCSECISILSRDSEKASSLKGKQLARAMSNRNKKNKRSLKRTFQTRLEGSAHTSSSVSSGNSRRSDMSRRSNRAGSKPAKRRKKQERKGKQERRGKRNGKRKRGRSSHCSCRLSPSKSSKRCLKPFSRRGRAGRR</sequence>
<feature type="domain" description="RING-type" evidence="11">
    <location>
        <begin position="158"/>
        <end position="207"/>
    </location>
</feature>
<keyword evidence="4" id="KW-0479">Metal-binding</keyword>
<evidence type="ECO:0000313" key="13">
    <source>
        <dbReference type="Proteomes" id="UP000515159"/>
    </source>
</evidence>
<evidence type="ECO:0000256" key="2">
    <source>
        <dbReference type="ARBA" id="ARBA00004906"/>
    </source>
</evidence>
<dbReference type="PANTHER" id="PTHR12420:SF47">
    <property type="entry name" value="PHD FINGER PROTEIN 7"/>
    <property type="match status" value="1"/>
</dbReference>
<dbReference type="PROSITE" id="PS50089">
    <property type="entry name" value="ZF_RING_2"/>
    <property type="match status" value="1"/>
</dbReference>
<dbReference type="CDD" id="cd15669">
    <property type="entry name" value="ePHD_PHF7_G2E3_like"/>
    <property type="match status" value="1"/>
</dbReference>
<dbReference type="RefSeq" id="XP_033795663.1">
    <property type="nucleotide sequence ID" value="XM_033939772.1"/>
</dbReference>
<dbReference type="FunCoup" id="A0A6P8R6B8">
    <property type="interactions" value="1236"/>
</dbReference>
<name>A0A6P8R6B8_GEOSA</name>
<reference evidence="14" key="1">
    <citation type="submission" date="2025-08" db="UniProtKB">
        <authorList>
            <consortium name="RefSeq"/>
        </authorList>
    </citation>
    <scope>IDENTIFICATION</scope>
</reference>
<protein>
    <submittedName>
        <fullName evidence="14">G2/M phase-specific E3 ubiquitin-protein ligase-like isoform X1</fullName>
    </submittedName>
</protein>
<feature type="compositionally biased region" description="Basic residues" evidence="10">
    <location>
        <begin position="412"/>
        <end position="429"/>
    </location>
</feature>
<keyword evidence="5 9" id="KW-0863">Zinc-finger</keyword>
<dbReference type="InterPro" id="IPR042013">
    <property type="entry name" value="PHF7/G2E3_ePHD"/>
</dbReference>
<feature type="compositionally biased region" description="Polar residues" evidence="10">
    <location>
        <begin position="401"/>
        <end position="411"/>
    </location>
</feature>
<gene>
    <name evidence="14" type="primary">LOC117358173</name>
</gene>
<dbReference type="GO" id="GO:0005634">
    <property type="term" value="C:nucleus"/>
    <property type="evidence" value="ECO:0007669"/>
    <property type="project" value="UniProtKB-SubCell"/>
</dbReference>
<dbReference type="GO" id="GO:0016740">
    <property type="term" value="F:transferase activity"/>
    <property type="evidence" value="ECO:0007669"/>
    <property type="project" value="UniProtKB-KW"/>
</dbReference>
<dbReference type="Proteomes" id="UP000515159">
    <property type="component" value="Chromosome 3"/>
</dbReference>
<evidence type="ECO:0000256" key="10">
    <source>
        <dbReference type="SAM" id="MobiDB-lite"/>
    </source>
</evidence>
<organism evidence="13 14">
    <name type="scientific">Geotrypetes seraphini</name>
    <name type="common">Gaboon caecilian</name>
    <name type="synonym">Caecilia seraphini</name>
    <dbReference type="NCBI Taxonomy" id="260995"/>
    <lineage>
        <taxon>Eukaryota</taxon>
        <taxon>Metazoa</taxon>
        <taxon>Chordata</taxon>
        <taxon>Craniata</taxon>
        <taxon>Vertebrata</taxon>
        <taxon>Euteleostomi</taxon>
        <taxon>Amphibia</taxon>
        <taxon>Gymnophiona</taxon>
        <taxon>Geotrypetes</taxon>
    </lineage>
</organism>
<dbReference type="Pfam" id="PF13771">
    <property type="entry name" value="zf-HC5HC2H"/>
    <property type="match status" value="1"/>
</dbReference>
<evidence type="ECO:0000256" key="8">
    <source>
        <dbReference type="ARBA" id="ARBA00023242"/>
    </source>
</evidence>
<evidence type="ECO:0000256" key="5">
    <source>
        <dbReference type="ARBA" id="ARBA00022771"/>
    </source>
</evidence>
<evidence type="ECO:0000256" key="6">
    <source>
        <dbReference type="ARBA" id="ARBA00022786"/>
    </source>
</evidence>
<dbReference type="PROSITE" id="PS51805">
    <property type="entry name" value="EPHD"/>
    <property type="match status" value="1"/>
</dbReference>
<dbReference type="InterPro" id="IPR001965">
    <property type="entry name" value="Znf_PHD"/>
</dbReference>
<dbReference type="InterPro" id="IPR001841">
    <property type="entry name" value="Znf_RING"/>
</dbReference>
<dbReference type="InterPro" id="IPR034732">
    <property type="entry name" value="EPHD"/>
</dbReference>
<evidence type="ECO:0000259" key="12">
    <source>
        <dbReference type="PROSITE" id="PS51805"/>
    </source>
</evidence>
<dbReference type="OrthoDB" id="512616at2759"/>
<feature type="domain" description="PHD-type" evidence="12">
    <location>
        <begin position="27"/>
        <end position="144"/>
    </location>
</feature>